<evidence type="ECO:0000259" key="8">
    <source>
        <dbReference type="SMART" id="SM00838"/>
    </source>
</evidence>
<feature type="domain" description="Elongation factor EFG" evidence="8">
    <location>
        <begin position="447"/>
        <end position="535"/>
    </location>
</feature>
<dbReference type="AlphaFoldDB" id="A0A932M0F6"/>
<accession>A0A932M0F6</accession>
<dbReference type="NCBIfam" id="NF009381">
    <property type="entry name" value="PRK12740.1-5"/>
    <property type="match status" value="1"/>
</dbReference>
<evidence type="ECO:0000256" key="6">
    <source>
        <dbReference type="ARBA" id="ARBA00024731"/>
    </source>
</evidence>
<keyword evidence="3 10" id="KW-0251">Elongation factor</keyword>
<dbReference type="InterPro" id="IPR035647">
    <property type="entry name" value="EFG_III/V"/>
</dbReference>
<dbReference type="InterPro" id="IPR027417">
    <property type="entry name" value="P-loop_NTPase"/>
</dbReference>
<evidence type="ECO:0000256" key="2">
    <source>
        <dbReference type="ARBA" id="ARBA00022741"/>
    </source>
</evidence>
<evidence type="ECO:0000259" key="9">
    <source>
        <dbReference type="SMART" id="SM00889"/>
    </source>
</evidence>
<dbReference type="CDD" id="cd16262">
    <property type="entry name" value="EFG_III"/>
    <property type="match status" value="1"/>
</dbReference>
<feature type="region of interest" description="Disordered" evidence="7">
    <location>
        <begin position="132"/>
        <end position="152"/>
    </location>
</feature>
<evidence type="ECO:0000256" key="3">
    <source>
        <dbReference type="ARBA" id="ARBA00022768"/>
    </source>
</evidence>
<dbReference type="InterPro" id="IPR035649">
    <property type="entry name" value="EFG_V"/>
</dbReference>
<protein>
    <recommendedName>
        <fullName evidence="1">Elongation factor G</fullName>
    </recommendedName>
</protein>
<dbReference type="InterPro" id="IPR053905">
    <property type="entry name" value="EF-G-like_DII"/>
</dbReference>
<evidence type="ECO:0000256" key="5">
    <source>
        <dbReference type="ARBA" id="ARBA00023134"/>
    </source>
</evidence>
<dbReference type="SMART" id="SM00889">
    <property type="entry name" value="EFG_IV"/>
    <property type="match status" value="1"/>
</dbReference>
<dbReference type="InterPro" id="IPR000640">
    <property type="entry name" value="EFG_V-like"/>
</dbReference>
<feature type="domain" description="Translation elongation factor EFG/EF2" evidence="9">
    <location>
        <begin position="327"/>
        <end position="445"/>
    </location>
</feature>
<dbReference type="GO" id="GO:0003746">
    <property type="term" value="F:translation elongation factor activity"/>
    <property type="evidence" value="ECO:0007669"/>
    <property type="project" value="UniProtKB-KW"/>
</dbReference>
<dbReference type="Pfam" id="PF14492">
    <property type="entry name" value="EFG_III"/>
    <property type="match status" value="1"/>
</dbReference>
<dbReference type="FunFam" id="2.40.30.10:FF:000006">
    <property type="entry name" value="Elongation factor G"/>
    <property type="match status" value="1"/>
</dbReference>
<dbReference type="FunFam" id="3.30.230.10:FF:000003">
    <property type="entry name" value="Elongation factor G"/>
    <property type="match status" value="1"/>
</dbReference>
<dbReference type="EMBL" id="JACPSX010000102">
    <property type="protein sequence ID" value="MBI3014530.1"/>
    <property type="molecule type" value="Genomic_DNA"/>
</dbReference>
<dbReference type="PANTHER" id="PTHR43261:SF7">
    <property type="entry name" value="ELONGATION FACTOR G-LIKE PROTEIN"/>
    <property type="match status" value="1"/>
</dbReference>
<dbReference type="Gene3D" id="3.30.70.870">
    <property type="entry name" value="Elongation Factor G (Translational Gtpase), domain 3"/>
    <property type="match status" value="1"/>
</dbReference>
<dbReference type="Gene3D" id="3.30.70.240">
    <property type="match status" value="1"/>
</dbReference>
<dbReference type="InterPro" id="IPR009022">
    <property type="entry name" value="EFG_III"/>
</dbReference>
<dbReference type="Gene3D" id="3.40.50.300">
    <property type="entry name" value="P-loop containing nucleotide triphosphate hydrolases"/>
    <property type="match status" value="1"/>
</dbReference>
<dbReference type="InterPro" id="IPR041095">
    <property type="entry name" value="EFG_II"/>
</dbReference>
<feature type="non-terminal residue" evidence="10">
    <location>
        <position position="1"/>
    </location>
</feature>
<dbReference type="FunFam" id="3.30.70.870:FF:000016">
    <property type="entry name" value="Translation elongation factor G"/>
    <property type="match status" value="1"/>
</dbReference>
<dbReference type="SUPFAM" id="SSF50447">
    <property type="entry name" value="Translation proteins"/>
    <property type="match status" value="1"/>
</dbReference>
<dbReference type="GO" id="GO:0005525">
    <property type="term" value="F:GTP binding"/>
    <property type="evidence" value="ECO:0007669"/>
    <property type="project" value="UniProtKB-KW"/>
</dbReference>
<proteinExistence type="predicted"/>
<dbReference type="CDD" id="cd04088">
    <property type="entry name" value="EFG_mtEFG_II"/>
    <property type="match status" value="1"/>
</dbReference>
<dbReference type="Pfam" id="PF00679">
    <property type="entry name" value="EFG_C"/>
    <property type="match status" value="1"/>
</dbReference>
<dbReference type="Gene3D" id="3.30.230.10">
    <property type="match status" value="1"/>
</dbReference>
<sequence>LKNNFSQSPVILQLPLYRDNQFCGVIDLLTRKAYVFSADGSGKMTEEPIPPDRQGEVDEYFKQLVEVVAESDDALLEQYLEKGNLEEDALKTGLRNGTLAQKLAPVVCGSALRNMGIFLLLDVIVNFLPSPKDRPMPQGVNSQGSPVERPPDDNAPLSALVFKTIADPFAGKLSLFRVYSGTLSSDSNCYNKTQETRERIGQIYGILGKNQKPVESVSAGDFGAVAKLKATTTGDTLCDEKAPVKYPPLKFPEPVISFAIAPKTRGDEEKLSNALARLMEEDPTLRTKRDPQTKELILSGMGQVHIEVILERLKRKFGVEVEMKTPKVPYKETIRGRSKAQGKYKKQTGGRGQYGDAWIEVEPLPRGGGFEFVDKIVGGAIPRQYIPAVEKGIVEAKDQGILAGYPVVDFRVTLYDGSYHEVDSSEMAFKIAGSLGFKKGMMEANPVLLEPIMSLEVIVPDDSMGDIIGDLNSKRGRVLGVTPLANQHQSIKAQAPMAEVLQYASDLRSMTGGRGDFTMEFSHYEEVPPHMAEKIIAEAKREAEKE</sequence>
<dbReference type="Proteomes" id="UP000741360">
    <property type="component" value="Unassembled WGS sequence"/>
</dbReference>
<keyword evidence="4" id="KW-0648">Protein biosynthesis</keyword>
<dbReference type="Pfam" id="PF03764">
    <property type="entry name" value="EFG_IV"/>
    <property type="match status" value="1"/>
</dbReference>
<dbReference type="SUPFAM" id="SSF54211">
    <property type="entry name" value="Ribosomal protein S5 domain 2-like"/>
    <property type="match status" value="1"/>
</dbReference>
<gene>
    <name evidence="10" type="ORF">HYY65_05590</name>
</gene>
<dbReference type="InterPro" id="IPR047872">
    <property type="entry name" value="EFG_IV"/>
</dbReference>
<evidence type="ECO:0000313" key="11">
    <source>
        <dbReference type="Proteomes" id="UP000741360"/>
    </source>
</evidence>
<dbReference type="CDD" id="cd03713">
    <property type="entry name" value="EFG_mtEFG_C"/>
    <property type="match status" value="1"/>
</dbReference>
<evidence type="ECO:0000256" key="7">
    <source>
        <dbReference type="SAM" id="MobiDB-lite"/>
    </source>
</evidence>
<dbReference type="InterPro" id="IPR005517">
    <property type="entry name" value="Transl_elong_EFG/EF2_IV"/>
</dbReference>
<dbReference type="InterPro" id="IPR009000">
    <property type="entry name" value="Transl_B-barrel_sf"/>
</dbReference>
<dbReference type="SUPFAM" id="SSF52540">
    <property type="entry name" value="P-loop containing nucleoside triphosphate hydrolases"/>
    <property type="match status" value="1"/>
</dbReference>
<name>A0A932M0F6_UNCTE</name>
<organism evidence="10 11">
    <name type="scientific">Tectimicrobiota bacterium</name>
    <dbReference type="NCBI Taxonomy" id="2528274"/>
    <lineage>
        <taxon>Bacteria</taxon>
        <taxon>Pseudomonadati</taxon>
        <taxon>Nitrospinota/Tectimicrobiota group</taxon>
        <taxon>Candidatus Tectimicrobiota</taxon>
    </lineage>
</organism>
<dbReference type="Gene3D" id="2.40.30.10">
    <property type="entry name" value="Translation factors"/>
    <property type="match status" value="1"/>
</dbReference>
<dbReference type="GO" id="GO:0032790">
    <property type="term" value="P:ribosome disassembly"/>
    <property type="evidence" value="ECO:0007669"/>
    <property type="project" value="TreeGrafter"/>
</dbReference>
<dbReference type="Pfam" id="PF22042">
    <property type="entry name" value="EF-G_D2"/>
    <property type="match status" value="1"/>
</dbReference>
<dbReference type="PANTHER" id="PTHR43261">
    <property type="entry name" value="TRANSLATION ELONGATION FACTOR G-RELATED"/>
    <property type="match status" value="1"/>
</dbReference>
<evidence type="ECO:0000256" key="1">
    <source>
        <dbReference type="ARBA" id="ARBA00017872"/>
    </source>
</evidence>
<keyword evidence="5" id="KW-0342">GTP-binding</keyword>
<dbReference type="SMART" id="SM00838">
    <property type="entry name" value="EFG_C"/>
    <property type="match status" value="1"/>
</dbReference>
<dbReference type="InterPro" id="IPR014721">
    <property type="entry name" value="Ribsml_uS5_D2-typ_fold_subgr"/>
</dbReference>
<dbReference type="InterPro" id="IPR020568">
    <property type="entry name" value="Ribosomal_Su5_D2-typ_SF"/>
</dbReference>
<comment type="function">
    <text evidence="6">Catalyzes the GTP-dependent ribosomal translocation step during translation elongation. During this step, the ribosome changes from the pre-translocational (PRE) to the post-translocational (POST) state as the newly formed A-site-bound peptidyl-tRNA and P-site-bound deacylated tRNA move to the P and E sites, respectively. Catalyzes the coordinated movement of the two tRNA molecules, the mRNA and conformational changes in the ribosome.</text>
</comment>
<keyword evidence="2" id="KW-0547">Nucleotide-binding</keyword>
<dbReference type="CDD" id="cd01434">
    <property type="entry name" value="EFG_mtEFG1_IV"/>
    <property type="match status" value="1"/>
</dbReference>
<reference evidence="10" key="1">
    <citation type="submission" date="2020-07" db="EMBL/GenBank/DDBJ databases">
        <title>Huge and variable diversity of episymbiotic CPR bacteria and DPANN archaea in groundwater ecosystems.</title>
        <authorList>
            <person name="He C.Y."/>
            <person name="Keren R."/>
            <person name="Whittaker M."/>
            <person name="Farag I.F."/>
            <person name="Doudna J."/>
            <person name="Cate J.H.D."/>
            <person name="Banfield J.F."/>
        </authorList>
    </citation>
    <scope>NUCLEOTIDE SEQUENCE</scope>
    <source>
        <strain evidence="10">NC_groundwater_717_Ag_S-0.2um_59_8</strain>
    </source>
</reference>
<dbReference type="SUPFAM" id="SSF54980">
    <property type="entry name" value="EF-G C-terminal domain-like"/>
    <property type="match status" value="2"/>
</dbReference>
<evidence type="ECO:0000256" key="4">
    <source>
        <dbReference type="ARBA" id="ARBA00022917"/>
    </source>
</evidence>
<comment type="caution">
    <text evidence="10">The sequence shown here is derived from an EMBL/GenBank/DDBJ whole genome shotgun (WGS) entry which is preliminary data.</text>
</comment>
<dbReference type="FunFam" id="3.30.70.240:FF:000001">
    <property type="entry name" value="Elongation factor G"/>
    <property type="match status" value="1"/>
</dbReference>
<evidence type="ECO:0000313" key="10">
    <source>
        <dbReference type="EMBL" id="MBI3014530.1"/>
    </source>
</evidence>